<evidence type="ECO:0000313" key="1">
    <source>
        <dbReference type="EMBL" id="KAK7946662.1"/>
    </source>
</evidence>
<dbReference type="RefSeq" id="XP_066696696.1">
    <property type="nucleotide sequence ID" value="XM_066847205.1"/>
</dbReference>
<dbReference type="GeneID" id="92080267"/>
<reference evidence="1 2" key="1">
    <citation type="submission" date="2023-01" db="EMBL/GenBank/DDBJ databases">
        <title>Analysis of 21 Apiospora genomes using comparative genomics revels a genus with tremendous synthesis potential of carbohydrate active enzymes and secondary metabolites.</title>
        <authorList>
            <person name="Sorensen T."/>
        </authorList>
    </citation>
    <scope>NUCLEOTIDE SEQUENCE [LARGE SCALE GENOMIC DNA]</scope>
    <source>
        <strain evidence="1 2">CBS 24483</strain>
    </source>
</reference>
<dbReference type="EMBL" id="JAQQWE010000007">
    <property type="protein sequence ID" value="KAK7946662.1"/>
    <property type="molecule type" value="Genomic_DNA"/>
</dbReference>
<dbReference type="Proteomes" id="UP001391051">
    <property type="component" value="Unassembled WGS sequence"/>
</dbReference>
<proteinExistence type="predicted"/>
<keyword evidence="2" id="KW-1185">Reference proteome</keyword>
<sequence length="345" mass="39499">MVPCFKAALKALWDFGFDDVGADKVECLDGTFTAHIGILDKYSSLNSQENPTFRAHQRPLIVERASRQTFSRLFVRVQLSRTVANSEDEPLEDPDWDIHKVVLRLFSKPAPGDVGPMAILSTTPTASLFHAKWPQYGKSQMPPGYVRASTRDFHPMKQADAHHFFRQMRISPDFLLGSVDTALYPGLLGPGKPDSQRRCKIDTFVVEYPDSSLPGNDLPQEKLRQIMGRATGINQVQWGQTTHDSSPLKYMIMIVWSDFDRAKTQTAYDMILVGKNIKVELISWEIRPNEALDYDGKLVELIRFRMPAPQPNVNSRVSQEPVDRFRQSAVRNRRLFQYLLDWFRQ</sequence>
<gene>
    <name evidence="1" type="ORF">PG986_010983</name>
</gene>
<comment type="caution">
    <text evidence="1">The sequence shown here is derived from an EMBL/GenBank/DDBJ whole genome shotgun (WGS) entry which is preliminary data.</text>
</comment>
<accession>A0ABR1Q3V8</accession>
<evidence type="ECO:0000313" key="2">
    <source>
        <dbReference type="Proteomes" id="UP001391051"/>
    </source>
</evidence>
<name>A0ABR1Q3V8_9PEZI</name>
<protein>
    <submittedName>
        <fullName evidence="1">Uncharacterized protein</fullName>
    </submittedName>
</protein>
<organism evidence="1 2">
    <name type="scientific">Apiospora aurea</name>
    <dbReference type="NCBI Taxonomy" id="335848"/>
    <lineage>
        <taxon>Eukaryota</taxon>
        <taxon>Fungi</taxon>
        <taxon>Dikarya</taxon>
        <taxon>Ascomycota</taxon>
        <taxon>Pezizomycotina</taxon>
        <taxon>Sordariomycetes</taxon>
        <taxon>Xylariomycetidae</taxon>
        <taxon>Amphisphaeriales</taxon>
        <taxon>Apiosporaceae</taxon>
        <taxon>Apiospora</taxon>
    </lineage>
</organism>